<dbReference type="EMBL" id="RBZV01000002">
    <property type="protein sequence ID" value="RKP50498.1"/>
    <property type="molecule type" value="Genomic_DNA"/>
</dbReference>
<keyword evidence="1" id="KW-1133">Transmembrane helix</keyword>
<reference evidence="2 3" key="1">
    <citation type="submission" date="2018-10" db="EMBL/GenBank/DDBJ databases">
        <title>Paraburkholderia sp. 7MK8-2, isolated from soil.</title>
        <authorList>
            <person name="Gao Z.-H."/>
            <person name="Qiu L.-H."/>
        </authorList>
    </citation>
    <scope>NUCLEOTIDE SEQUENCE [LARGE SCALE GENOMIC DNA]</scope>
    <source>
        <strain evidence="2 3">7MK8-2</strain>
    </source>
</reference>
<keyword evidence="1" id="KW-0472">Membrane</keyword>
<proteinExistence type="predicted"/>
<feature type="transmembrane region" description="Helical" evidence="1">
    <location>
        <begin position="30"/>
        <end position="49"/>
    </location>
</feature>
<evidence type="ECO:0000313" key="2">
    <source>
        <dbReference type="EMBL" id="RKP50498.1"/>
    </source>
</evidence>
<keyword evidence="3" id="KW-1185">Reference proteome</keyword>
<protein>
    <submittedName>
        <fullName evidence="2">Uncharacterized protein</fullName>
    </submittedName>
</protein>
<keyword evidence="1" id="KW-0812">Transmembrane</keyword>
<dbReference type="Proteomes" id="UP000280434">
    <property type="component" value="Unassembled WGS sequence"/>
</dbReference>
<sequence>MGLIALLISVLAIWGYFAYRGKTDVSEFIAQLAGLVTIIMSAIAALGGFHSAQSGIDALNGSRMSAGLLVGAVAPADAMTVNQSEAATPSSALEH</sequence>
<evidence type="ECO:0000256" key="1">
    <source>
        <dbReference type="SAM" id="Phobius"/>
    </source>
</evidence>
<dbReference type="AlphaFoldDB" id="A0A494XIU1"/>
<evidence type="ECO:0000313" key="3">
    <source>
        <dbReference type="Proteomes" id="UP000280434"/>
    </source>
</evidence>
<accession>A0A494XIU1</accession>
<organism evidence="2 3">
    <name type="scientific">Trinickia fusca</name>
    <dbReference type="NCBI Taxonomy" id="2419777"/>
    <lineage>
        <taxon>Bacteria</taxon>
        <taxon>Pseudomonadati</taxon>
        <taxon>Pseudomonadota</taxon>
        <taxon>Betaproteobacteria</taxon>
        <taxon>Burkholderiales</taxon>
        <taxon>Burkholderiaceae</taxon>
        <taxon>Trinickia</taxon>
    </lineage>
</organism>
<gene>
    <name evidence="2" type="ORF">D7S89_05175</name>
</gene>
<comment type="caution">
    <text evidence="2">The sequence shown here is derived from an EMBL/GenBank/DDBJ whole genome shotgun (WGS) entry which is preliminary data.</text>
</comment>
<name>A0A494XIU1_9BURK</name>